<dbReference type="GO" id="GO:0005506">
    <property type="term" value="F:iron ion binding"/>
    <property type="evidence" value="ECO:0007669"/>
    <property type="project" value="InterPro"/>
</dbReference>
<keyword evidence="2" id="KW-1185">Reference proteome</keyword>
<dbReference type="AlphaFoldDB" id="A0AA89ACM5"/>
<dbReference type="Proteomes" id="UP001188597">
    <property type="component" value="Unassembled WGS sequence"/>
</dbReference>
<dbReference type="GO" id="GO:0020037">
    <property type="term" value="F:heme binding"/>
    <property type="evidence" value="ECO:0007669"/>
    <property type="project" value="InterPro"/>
</dbReference>
<proteinExistence type="predicted"/>
<comment type="caution">
    <text evidence="1">The sequence shown here is derived from an EMBL/GenBank/DDBJ whole genome shotgun (WGS) entry which is preliminary data.</text>
</comment>
<evidence type="ECO:0000313" key="1">
    <source>
        <dbReference type="EMBL" id="KAK2998964.1"/>
    </source>
</evidence>
<name>A0AA89ACM5_9ASTE</name>
<dbReference type="GO" id="GO:0016705">
    <property type="term" value="F:oxidoreductase activity, acting on paired donors, with incorporation or reduction of molecular oxygen"/>
    <property type="evidence" value="ECO:0007669"/>
    <property type="project" value="InterPro"/>
</dbReference>
<dbReference type="Gene3D" id="1.10.630.10">
    <property type="entry name" value="Cytochrome P450"/>
    <property type="match status" value="1"/>
</dbReference>
<protein>
    <submittedName>
        <fullName evidence="1">Uncharacterized protein</fullName>
    </submittedName>
</protein>
<dbReference type="GO" id="GO:0004497">
    <property type="term" value="F:monooxygenase activity"/>
    <property type="evidence" value="ECO:0007669"/>
    <property type="project" value="InterPro"/>
</dbReference>
<dbReference type="EMBL" id="JAVXUP010003432">
    <property type="protein sequence ID" value="KAK2998964.1"/>
    <property type="molecule type" value="Genomic_DNA"/>
</dbReference>
<evidence type="ECO:0000313" key="2">
    <source>
        <dbReference type="Proteomes" id="UP001188597"/>
    </source>
</evidence>
<dbReference type="SUPFAM" id="SSF48264">
    <property type="entry name" value="Cytochrome P450"/>
    <property type="match status" value="1"/>
</dbReference>
<sequence length="85" mass="9850">MLWIANATHKNPQYFPNPESIDTSKHQTWPGHEFARLAMLVFMHSVVTQFRWEELLADERVLASPIPTPALAAYNLLCPFKSQWI</sequence>
<organism evidence="1 2">
    <name type="scientific">Escallonia herrerae</name>
    <dbReference type="NCBI Taxonomy" id="1293975"/>
    <lineage>
        <taxon>Eukaryota</taxon>
        <taxon>Viridiplantae</taxon>
        <taxon>Streptophyta</taxon>
        <taxon>Embryophyta</taxon>
        <taxon>Tracheophyta</taxon>
        <taxon>Spermatophyta</taxon>
        <taxon>Magnoliopsida</taxon>
        <taxon>eudicotyledons</taxon>
        <taxon>Gunneridae</taxon>
        <taxon>Pentapetalae</taxon>
        <taxon>asterids</taxon>
        <taxon>campanulids</taxon>
        <taxon>Escalloniales</taxon>
        <taxon>Escalloniaceae</taxon>
        <taxon>Escallonia</taxon>
    </lineage>
</organism>
<reference evidence="1" key="1">
    <citation type="submission" date="2022-12" db="EMBL/GenBank/DDBJ databases">
        <title>Draft genome assemblies for two species of Escallonia (Escalloniales).</title>
        <authorList>
            <person name="Chanderbali A."/>
            <person name="Dervinis C."/>
            <person name="Anghel I."/>
            <person name="Soltis D."/>
            <person name="Soltis P."/>
            <person name="Zapata F."/>
        </authorList>
    </citation>
    <scope>NUCLEOTIDE SEQUENCE</scope>
    <source>
        <strain evidence="1">UCBG64.0493</strain>
        <tissue evidence="1">Leaf</tissue>
    </source>
</reference>
<gene>
    <name evidence="1" type="ORF">RJ639_022887</name>
</gene>
<accession>A0AA89ACM5</accession>
<dbReference type="InterPro" id="IPR036396">
    <property type="entry name" value="Cyt_P450_sf"/>
</dbReference>